<evidence type="ECO:0000256" key="4">
    <source>
        <dbReference type="ARBA" id="ARBA00023157"/>
    </source>
</evidence>
<keyword evidence="3" id="KW-0560">Oxidoreductase</keyword>
<comment type="similarity">
    <text evidence="1">Belongs to the thioredoxin family. DsbA subfamily.</text>
</comment>
<name>A0AA96GAW2_9BACT</name>
<reference evidence="8 9" key="1">
    <citation type="submission" date="2023-01" db="EMBL/GenBank/DDBJ databases">
        <title>Cultivation and genomic characterization of new, ubiquitous marine nitrite-oxidizing bacteria from the Nitrospirales.</title>
        <authorList>
            <person name="Mueller A.J."/>
            <person name="Daebeler A."/>
            <person name="Herbold C.W."/>
            <person name="Kirkegaard R.H."/>
            <person name="Daims H."/>
        </authorList>
    </citation>
    <scope>NUCLEOTIDE SEQUENCE [LARGE SCALE GENOMIC DNA]</scope>
    <source>
        <strain evidence="8 9">VA</strain>
    </source>
</reference>
<dbReference type="PROSITE" id="PS51352">
    <property type="entry name" value="THIOREDOXIN_2"/>
    <property type="match status" value="1"/>
</dbReference>
<dbReference type="InterPro" id="IPR013766">
    <property type="entry name" value="Thioredoxin_domain"/>
</dbReference>
<feature type="domain" description="Thioredoxin" evidence="7">
    <location>
        <begin position="77"/>
        <end position="276"/>
    </location>
</feature>
<evidence type="ECO:0000256" key="3">
    <source>
        <dbReference type="ARBA" id="ARBA00023002"/>
    </source>
</evidence>
<keyword evidence="2" id="KW-0732">Signal</keyword>
<gene>
    <name evidence="8" type="ORF">PP769_02505</name>
</gene>
<dbReference type="PANTHER" id="PTHR13887:SF14">
    <property type="entry name" value="DISULFIDE BOND FORMATION PROTEIN D"/>
    <property type="match status" value="1"/>
</dbReference>
<dbReference type="Pfam" id="PF13462">
    <property type="entry name" value="Thioredoxin_4"/>
    <property type="match status" value="1"/>
</dbReference>
<dbReference type="SUPFAM" id="SSF52833">
    <property type="entry name" value="Thioredoxin-like"/>
    <property type="match status" value="1"/>
</dbReference>
<dbReference type="KEGG" id="nall:PP769_02505"/>
<protein>
    <submittedName>
        <fullName evidence="8">Thioredoxin domain-containing protein</fullName>
    </submittedName>
</protein>
<dbReference type="InterPro" id="IPR036249">
    <property type="entry name" value="Thioredoxin-like_sf"/>
</dbReference>
<dbReference type="Proteomes" id="UP001302719">
    <property type="component" value="Chromosome"/>
</dbReference>
<evidence type="ECO:0000256" key="1">
    <source>
        <dbReference type="ARBA" id="ARBA00005791"/>
    </source>
</evidence>
<evidence type="ECO:0000256" key="2">
    <source>
        <dbReference type="ARBA" id="ARBA00022729"/>
    </source>
</evidence>
<feature type="coiled-coil region" evidence="6">
    <location>
        <begin position="53"/>
        <end position="80"/>
    </location>
</feature>
<dbReference type="Gene3D" id="1.10.40.80">
    <property type="match status" value="1"/>
</dbReference>
<sequence length="283" mass="31219">MPKQLNISTTYFMWRIGGGLLGSILLLPFLLFAQEPPIPSSVETTDVFILRQLIEVQNELRDVRKELAEVRKSVSELQGSSNLPLAAAPRPSAVGNVELNSDDPTLGSQKAKVAIVEFTDYQCPYCAKYHSDTFENLKKEYIDTGKVQYVLRDFPLDFHAYAIGAAIAANCAGEQDAYWQMNHQLFSNQSELGDGLYQKLARSLGLNMDLFESCVNSPEQIQEVDADVVYGQEIGVNGTPTFFIGRVENGQLTDAKEVSGTQPLSAFSRIIEPLLVSDGNVSE</sequence>
<keyword evidence="5" id="KW-0676">Redox-active center</keyword>
<organism evidence="8 9">
    <name type="scientific">Candidatus Nitrospira allomarina</name>
    <dbReference type="NCBI Taxonomy" id="3020900"/>
    <lineage>
        <taxon>Bacteria</taxon>
        <taxon>Pseudomonadati</taxon>
        <taxon>Nitrospirota</taxon>
        <taxon>Nitrospiria</taxon>
        <taxon>Nitrospirales</taxon>
        <taxon>Nitrospiraceae</taxon>
        <taxon>Nitrospira</taxon>
    </lineage>
</organism>
<dbReference type="RefSeq" id="WP_312644778.1">
    <property type="nucleotide sequence ID" value="NZ_CP116967.1"/>
</dbReference>
<dbReference type="AlphaFoldDB" id="A0AA96GAW2"/>
<keyword evidence="4" id="KW-1015">Disulfide bond</keyword>
<evidence type="ECO:0000313" key="9">
    <source>
        <dbReference type="Proteomes" id="UP001302719"/>
    </source>
</evidence>
<evidence type="ECO:0000313" key="8">
    <source>
        <dbReference type="EMBL" id="WNM58659.1"/>
    </source>
</evidence>
<accession>A0AA96GAW2</accession>
<evidence type="ECO:0000256" key="6">
    <source>
        <dbReference type="SAM" id="Coils"/>
    </source>
</evidence>
<keyword evidence="6" id="KW-0175">Coiled coil</keyword>
<proteinExistence type="inferred from homology"/>
<dbReference type="PANTHER" id="PTHR13887">
    <property type="entry name" value="GLUTATHIONE S-TRANSFERASE KAPPA"/>
    <property type="match status" value="1"/>
</dbReference>
<evidence type="ECO:0000259" key="7">
    <source>
        <dbReference type="PROSITE" id="PS51352"/>
    </source>
</evidence>
<dbReference type="EMBL" id="CP116967">
    <property type="protein sequence ID" value="WNM58659.1"/>
    <property type="molecule type" value="Genomic_DNA"/>
</dbReference>
<dbReference type="GO" id="GO:0016491">
    <property type="term" value="F:oxidoreductase activity"/>
    <property type="evidence" value="ECO:0007669"/>
    <property type="project" value="UniProtKB-KW"/>
</dbReference>
<dbReference type="InterPro" id="IPR012336">
    <property type="entry name" value="Thioredoxin-like_fold"/>
</dbReference>
<evidence type="ECO:0000256" key="5">
    <source>
        <dbReference type="ARBA" id="ARBA00023284"/>
    </source>
</evidence>
<keyword evidence="9" id="KW-1185">Reference proteome</keyword>
<dbReference type="Gene3D" id="3.40.30.10">
    <property type="entry name" value="Glutaredoxin"/>
    <property type="match status" value="1"/>
</dbReference>